<dbReference type="EMBL" id="BPLQ01013572">
    <property type="protein sequence ID" value="GIY73200.1"/>
    <property type="molecule type" value="Genomic_DNA"/>
</dbReference>
<reference evidence="2 3" key="1">
    <citation type="submission" date="2021-06" db="EMBL/GenBank/DDBJ databases">
        <title>Caerostris darwini draft genome.</title>
        <authorList>
            <person name="Kono N."/>
            <person name="Arakawa K."/>
        </authorList>
    </citation>
    <scope>NUCLEOTIDE SEQUENCE [LARGE SCALE GENOMIC DNA]</scope>
</reference>
<accession>A0AAV4VV58</accession>
<keyword evidence="3" id="KW-1185">Reference proteome</keyword>
<dbReference type="Proteomes" id="UP001054837">
    <property type="component" value="Unassembled WGS sequence"/>
</dbReference>
<evidence type="ECO:0000313" key="2">
    <source>
        <dbReference type="EMBL" id="GIY73200.1"/>
    </source>
</evidence>
<dbReference type="AlphaFoldDB" id="A0AAV4VV58"/>
<protein>
    <submittedName>
        <fullName evidence="2">Uncharacterized protein</fullName>
    </submittedName>
</protein>
<comment type="caution">
    <text evidence="2">The sequence shown here is derived from an EMBL/GenBank/DDBJ whole genome shotgun (WGS) entry which is preliminary data.</text>
</comment>
<gene>
    <name evidence="2" type="ORF">CDAR_568621</name>
</gene>
<organism evidence="2 3">
    <name type="scientific">Caerostris darwini</name>
    <dbReference type="NCBI Taxonomy" id="1538125"/>
    <lineage>
        <taxon>Eukaryota</taxon>
        <taxon>Metazoa</taxon>
        <taxon>Ecdysozoa</taxon>
        <taxon>Arthropoda</taxon>
        <taxon>Chelicerata</taxon>
        <taxon>Arachnida</taxon>
        <taxon>Araneae</taxon>
        <taxon>Araneomorphae</taxon>
        <taxon>Entelegynae</taxon>
        <taxon>Araneoidea</taxon>
        <taxon>Araneidae</taxon>
        <taxon>Caerostris</taxon>
    </lineage>
</organism>
<evidence type="ECO:0000256" key="1">
    <source>
        <dbReference type="SAM" id="MobiDB-lite"/>
    </source>
</evidence>
<feature type="region of interest" description="Disordered" evidence="1">
    <location>
        <begin position="71"/>
        <end position="92"/>
    </location>
</feature>
<name>A0AAV4VV58_9ARAC</name>
<proteinExistence type="predicted"/>
<sequence length="92" mass="10404">MMHPSKQQHIVSKSLFPFLASNTMTTGNPSVRAIVIPVGFHSATTSDKTRSITIAQIHGVLMWARSEALRRPEGKTRLHSTPVRRRDGRDWR</sequence>
<evidence type="ECO:0000313" key="3">
    <source>
        <dbReference type="Proteomes" id="UP001054837"/>
    </source>
</evidence>